<gene>
    <name evidence="3" type="ORF">AKO1_007468</name>
</gene>
<keyword evidence="2" id="KW-1133">Transmembrane helix</keyword>
<protein>
    <submittedName>
        <fullName evidence="3">Kcnma1</fullName>
    </submittedName>
</protein>
<sequence length="113" mass="13196">MKTVYNTQEPYGFDEGYKQRKPYRSFNPPGTVLGGRAPGFQNIWQIIGQGIAIYGLVTFSVWAYRNQLSPYYRDSVRPYFIRYGDYLKKEWDQRNDGNKYSIAPVAKPIPKDL</sequence>
<name>A0AAW2YRH6_9EUKA</name>
<organism evidence="3 4">
    <name type="scientific">Acrasis kona</name>
    <dbReference type="NCBI Taxonomy" id="1008807"/>
    <lineage>
        <taxon>Eukaryota</taxon>
        <taxon>Discoba</taxon>
        <taxon>Heterolobosea</taxon>
        <taxon>Tetramitia</taxon>
        <taxon>Eutetramitia</taxon>
        <taxon>Acrasidae</taxon>
        <taxon>Acrasis</taxon>
    </lineage>
</organism>
<keyword evidence="2" id="KW-0472">Membrane</keyword>
<feature type="transmembrane region" description="Helical" evidence="2">
    <location>
        <begin position="43"/>
        <end position="64"/>
    </location>
</feature>
<reference evidence="3 4" key="1">
    <citation type="submission" date="2024-03" db="EMBL/GenBank/DDBJ databases">
        <title>The Acrasis kona genome and developmental transcriptomes reveal deep origins of eukaryotic multicellular pathways.</title>
        <authorList>
            <person name="Sheikh S."/>
            <person name="Fu C.-J."/>
            <person name="Brown M.W."/>
            <person name="Baldauf S.L."/>
        </authorList>
    </citation>
    <scope>NUCLEOTIDE SEQUENCE [LARGE SCALE GENOMIC DNA]</scope>
    <source>
        <strain evidence="3 4">ATCC MYA-3509</strain>
    </source>
</reference>
<dbReference type="AlphaFoldDB" id="A0AAW2YRH6"/>
<accession>A0AAW2YRH6</accession>
<proteinExistence type="predicted"/>
<keyword evidence="4" id="KW-1185">Reference proteome</keyword>
<comment type="caution">
    <text evidence="3">The sequence shown here is derived from an EMBL/GenBank/DDBJ whole genome shotgun (WGS) entry which is preliminary data.</text>
</comment>
<dbReference type="EMBL" id="JAOPGA020000603">
    <property type="protein sequence ID" value="KAL0479795.1"/>
    <property type="molecule type" value="Genomic_DNA"/>
</dbReference>
<evidence type="ECO:0000256" key="1">
    <source>
        <dbReference type="SAM" id="MobiDB-lite"/>
    </source>
</evidence>
<dbReference type="Proteomes" id="UP001431209">
    <property type="component" value="Unassembled WGS sequence"/>
</dbReference>
<feature type="region of interest" description="Disordered" evidence="1">
    <location>
        <begin position="1"/>
        <end position="22"/>
    </location>
</feature>
<evidence type="ECO:0000313" key="4">
    <source>
        <dbReference type="Proteomes" id="UP001431209"/>
    </source>
</evidence>
<evidence type="ECO:0000313" key="3">
    <source>
        <dbReference type="EMBL" id="KAL0479795.1"/>
    </source>
</evidence>
<evidence type="ECO:0000256" key="2">
    <source>
        <dbReference type="SAM" id="Phobius"/>
    </source>
</evidence>
<keyword evidence="2" id="KW-0812">Transmembrane</keyword>